<dbReference type="PANTHER" id="PTHR42852:SF17">
    <property type="entry name" value="THIOREDOXIN-LIKE PROTEIN HI_1115"/>
    <property type="match status" value="1"/>
</dbReference>
<keyword evidence="1" id="KW-0812">Transmembrane</keyword>
<dbReference type="InterPro" id="IPR050553">
    <property type="entry name" value="Thioredoxin_ResA/DsbE_sf"/>
</dbReference>
<keyword evidence="1" id="KW-0472">Membrane</keyword>
<keyword evidence="1" id="KW-1133">Transmembrane helix</keyword>
<evidence type="ECO:0000259" key="2">
    <source>
        <dbReference type="PROSITE" id="PS51352"/>
    </source>
</evidence>
<evidence type="ECO:0000256" key="1">
    <source>
        <dbReference type="SAM" id="Phobius"/>
    </source>
</evidence>
<evidence type="ECO:0000313" key="4">
    <source>
        <dbReference type="Proteomes" id="UP000295367"/>
    </source>
</evidence>
<feature type="transmembrane region" description="Helical" evidence="1">
    <location>
        <begin position="9"/>
        <end position="27"/>
    </location>
</feature>
<name>A0A4R3XP56_9PROT</name>
<organism evidence="3 4">
    <name type="scientific">Sulfurirhabdus autotrophica</name>
    <dbReference type="NCBI Taxonomy" id="1706046"/>
    <lineage>
        <taxon>Bacteria</taxon>
        <taxon>Pseudomonadati</taxon>
        <taxon>Pseudomonadota</taxon>
        <taxon>Betaproteobacteria</taxon>
        <taxon>Nitrosomonadales</taxon>
        <taxon>Sulfuricellaceae</taxon>
        <taxon>Sulfurirhabdus</taxon>
    </lineage>
</organism>
<protein>
    <submittedName>
        <fullName evidence="3">Peroxiredoxin</fullName>
    </submittedName>
</protein>
<dbReference type="RefSeq" id="WP_124946898.1">
    <property type="nucleotide sequence ID" value="NZ_SMCO01000034.1"/>
</dbReference>
<dbReference type="CDD" id="cd02966">
    <property type="entry name" value="TlpA_like_family"/>
    <property type="match status" value="1"/>
</dbReference>
<comment type="caution">
    <text evidence="3">The sequence shown here is derived from an EMBL/GenBank/DDBJ whole genome shotgun (WGS) entry which is preliminary data.</text>
</comment>
<keyword evidence="4" id="KW-1185">Reference proteome</keyword>
<dbReference type="SUPFAM" id="SSF52833">
    <property type="entry name" value="Thioredoxin-like"/>
    <property type="match status" value="1"/>
</dbReference>
<dbReference type="Gene3D" id="3.40.30.10">
    <property type="entry name" value="Glutaredoxin"/>
    <property type="match status" value="1"/>
</dbReference>
<dbReference type="PANTHER" id="PTHR42852">
    <property type="entry name" value="THIOL:DISULFIDE INTERCHANGE PROTEIN DSBE"/>
    <property type="match status" value="1"/>
</dbReference>
<reference evidence="3 4" key="1">
    <citation type="submission" date="2019-03" db="EMBL/GenBank/DDBJ databases">
        <title>Genomic Encyclopedia of Type Strains, Phase IV (KMG-IV): sequencing the most valuable type-strain genomes for metagenomic binning, comparative biology and taxonomic classification.</title>
        <authorList>
            <person name="Goeker M."/>
        </authorList>
    </citation>
    <scope>NUCLEOTIDE SEQUENCE [LARGE SCALE GENOMIC DNA]</scope>
    <source>
        <strain evidence="3 4">DSM 100309</strain>
    </source>
</reference>
<dbReference type="Pfam" id="PF00578">
    <property type="entry name" value="AhpC-TSA"/>
    <property type="match status" value="1"/>
</dbReference>
<dbReference type="EMBL" id="SMCO01000034">
    <property type="protein sequence ID" value="TCV79198.1"/>
    <property type="molecule type" value="Genomic_DNA"/>
</dbReference>
<gene>
    <name evidence="3" type="ORF">EDC63_13420</name>
</gene>
<dbReference type="InterPro" id="IPR013766">
    <property type="entry name" value="Thioredoxin_domain"/>
</dbReference>
<dbReference type="AlphaFoldDB" id="A0A4R3XP56"/>
<proteinExistence type="predicted"/>
<dbReference type="InterPro" id="IPR036249">
    <property type="entry name" value="Thioredoxin-like_sf"/>
</dbReference>
<feature type="domain" description="Thioredoxin" evidence="2">
    <location>
        <begin position="26"/>
        <end position="166"/>
    </location>
</feature>
<dbReference type="InterPro" id="IPR000866">
    <property type="entry name" value="AhpC/TSA"/>
</dbReference>
<dbReference type="GO" id="GO:0016491">
    <property type="term" value="F:oxidoreductase activity"/>
    <property type="evidence" value="ECO:0007669"/>
    <property type="project" value="InterPro"/>
</dbReference>
<dbReference type="PROSITE" id="PS51352">
    <property type="entry name" value="THIOREDOXIN_2"/>
    <property type="match status" value="1"/>
</dbReference>
<dbReference type="OrthoDB" id="9811352at2"/>
<dbReference type="Proteomes" id="UP000295367">
    <property type="component" value="Unassembled WGS sequence"/>
</dbReference>
<sequence>MARLSLKRAVIVLIAIIVIVMLAWMLTRQTAVSSDSFTTLSGEKIRLQKLRGKIVLVTFWATSCPACIKEMPDLIQTYQKYHERGFEIIAVAMSYDSLQYVKAFTTKNKLPFSVVWDADGQLAKSFDGVRLTPTAFLIGKDGNLISQTIGIIDFSKFHAVLNSALLE</sequence>
<dbReference type="GO" id="GO:0016209">
    <property type="term" value="F:antioxidant activity"/>
    <property type="evidence" value="ECO:0007669"/>
    <property type="project" value="InterPro"/>
</dbReference>
<accession>A0A4R3XP56</accession>
<evidence type="ECO:0000313" key="3">
    <source>
        <dbReference type="EMBL" id="TCV79198.1"/>
    </source>
</evidence>